<dbReference type="NCBIfam" id="NF005732">
    <property type="entry name" value="PRK07550.1"/>
    <property type="match status" value="1"/>
</dbReference>
<dbReference type="CDD" id="cd00609">
    <property type="entry name" value="AAT_like"/>
    <property type="match status" value="1"/>
</dbReference>
<dbReference type="PANTHER" id="PTHR46383">
    <property type="entry name" value="ASPARTATE AMINOTRANSFERASE"/>
    <property type="match status" value="1"/>
</dbReference>
<dbReference type="InterPro" id="IPR015424">
    <property type="entry name" value="PyrdxlP-dep_Trfase"/>
</dbReference>
<dbReference type="SUPFAM" id="SSF53383">
    <property type="entry name" value="PLP-dependent transferases"/>
    <property type="match status" value="1"/>
</dbReference>
<dbReference type="EMBL" id="NJGD01000004">
    <property type="protein sequence ID" value="PJR15477.1"/>
    <property type="molecule type" value="Genomic_DNA"/>
</dbReference>
<dbReference type="RefSeq" id="WP_100671924.1">
    <property type="nucleotide sequence ID" value="NZ_NJGD01000004.1"/>
</dbReference>
<dbReference type="GO" id="GO:0006520">
    <property type="term" value="P:amino acid metabolic process"/>
    <property type="evidence" value="ECO:0007669"/>
    <property type="project" value="InterPro"/>
</dbReference>
<comment type="catalytic activity">
    <reaction evidence="7">
        <text>L-aspartate + 2-oxoglutarate = oxaloacetate + L-glutamate</text>
        <dbReference type="Rhea" id="RHEA:21824"/>
        <dbReference type="ChEBI" id="CHEBI:16452"/>
        <dbReference type="ChEBI" id="CHEBI:16810"/>
        <dbReference type="ChEBI" id="CHEBI:29985"/>
        <dbReference type="ChEBI" id="CHEBI:29991"/>
        <dbReference type="EC" id="2.6.1.1"/>
    </reaction>
</comment>
<comment type="cofactor">
    <cofactor evidence="1">
        <name>pyridoxal 5'-phosphate</name>
        <dbReference type="ChEBI" id="CHEBI:597326"/>
    </cofactor>
</comment>
<dbReference type="Pfam" id="PF00155">
    <property type="entry name" value="Aminotran_1_2"/>
    <property type="match status" value="1"/>
</dbReference>
<evidence type="ECO:0000256" key="7">
    <source>
        <dbReference type="ARBA" id="ARBA00049185"/>
    </source>
</evidence>
<dbReference type="Gene3D" id="3.40.640.10">
    <property type="entry name" value="Type I PLP-dependent aspartate aminotransferase-like (Major domain)"/>
    <property type="match status" value="1"/>
</dbReference>
<gene>
    <name evidence="9" type="ORF">CEJ86_12305</name>
</gene>
<evidence type="ECO:0000256" key="1">
    <source>
        <dbReference type="ARBA" id="ARBA00001933"/>
    </source>
</evidence>
<evidence type="ECO:0000256" key="4">
    <source>
        <dbReference type="ARBA" id="ARBA00022576"/>
    </source>
</evidence>
<dbReference type="InterPro" id="IPR004839">
    <property type="entry name" value="Aminotransferase_I/II_large"/>
</dbReference>
<dbReference type="InterPro" id="IPR015421">
    <property type="entry name" value="PyrdxlP-dep_Trfase_major"/>
</dbReference>
<comment type="caution">
    <text evidence="9">The sequence shown here is derived from an EMBL/GenBank/DDBJ whole genome shotgun (WGS) entry which is preliminary data.</text>
</comment>
<name>A0A2J0Z4M5_RHIML</name>
<evidence type="ECO:0000256" key="3">
    <source>
        <dbReference type="ARBA" id="ARBA00012753"/>
    </source>
</evidence>
<proteinExistence type="inferred from homology"/>
<protein>
    <recommendedName>
        <fullName evidence="3">aspartate transaminase</fullName>
        <ecNumber evidence="3">2.6.1.1</ecNumber>
    </recommendedName>
</protein>
<evidence type="ECO:0000256" key="6">
    <source>
        <dbReference type="ARBA" id="ARBA00022898"/>
    </source>
</evidence>
<evidence type="ECO:0000259" key="8">
    <source>
        <dbReference type="Pfam" id="PF00155"/>
    </source>
</evidence>
<dbReference type="EC" id="2.6.1.1" evidence="3"/>
<keyword evidence="4 9" id="KW-0032">Aminotransferase</keyword>
<evidence type="ECO:0000313" key="9">
    <source>
        <dbReference type="EMBL" id="PJR15477.1"/>
    </source>
</evidence>
<evidence type="ECO:0000313" key="10">
    <source>
        <dbReference type="Proteomes" id="UP000231987"/>
    </source>
</evidence>
<feature type="domain" description="Aminotransferase class I/classII large" evidence="8">
    <location>
        <begin position="34"/>
        <end position="383"/>
    </location>
</feature>
<evidence type="ECO:0000256" key="2">
    <source>
        <dbReference type="ARBA" id="ARBA00007441"/>
    </source>
</evidence>
<accession>A0A2J0Z4M5</accession>
<comment type="similarity">
    <text evidence="2">Belongs to the class-I pyridoxal-phosphate-dependent aminotransferase family.</text>
</comment>
<dbReference type="GO" id="GO:0030170">
    <property type="term" value="F:pyridoxal phosphate binding"/>
    <property type="evidence" value="ECO:0007669"/>
    <property type="project" value="InterPro"/>
</dbReference>
<dbReference type="Proteomes" id="UP000231987">
    <property type="component" value="Unassembled WGS sequence"/>
</dbReference>
<dbReference type="InterPro" id="IPR050596">
    <property type="entry name" value="AspAT/PAT-like"/>
</dbReference>
<organism evidence="9 10">
    <name type="scientific">Rhizobium meliloti</name>
    <name type="common">Ensifer meliloti</name>
    <name type="synonym">Sinorhizobium meliloti</name>
    <dbReference type="NCBI Taxonomy" id="382"/>
    <lineage>
        <taxon>Bacteria</taxon>
        <taxon>Pseudomonadati</taxon>
        <taxon>Pseudomonadota</taxon>
        <taxon>Alphaproteobacteria</taxon>
        <taxon>Hyphomicrobiales</taxon>
        <taxon>Rhizobiaceae</taxon>
        <taxon>Sinorhizobium/Ensifer group</taxon>
        <taxon>Sinorhizobium</taxon>
    </lineage>
</organism>
<dbReference type="GO" id="GO:0004069">
    <property type="term" value="F:L-aspartate:2-oxoglutarate aminotransferase activity"/>
    <property type="evidence" value="ECO:0007669"/>
    <property type="project" value="UniProtKB-EC"/>
</dbReference>
<keyword evidence="6" id="KW-0663">Pyridoxal phosphate</keyword>
<dbReference type="PANTHER" id="PTHR46383:SF1">
    <property type="entry name" value="ASPARTATE AMINOTRANSFERASE"/>
    <property type="match status" value="1"/>
</dbReference>
<sequence length="392" mass="42059">MPHFNPLVEKLSPPPIPSVLAWAKAYDGAKGPLIDLSQAVPGYPAHPDMLKWLGEAAASAAYTGYGAIEGEAELRQAYAEHVASLYGAAVAAGNVHITSGCNQAFICAAMAVAGAGDTVLMTNPYYFNQETTLAMLGIDVELAPLDAGAGFLPEVETIASALRPGIRALALVSPNNPTGAVYPPQLLQRIYDLCRANGTWLILDETYRDFLPDAAAAPHGLLRTPGWEDGFIGLYSFSKSFCIPGHRLGAITAGPQVVEQVAKIMDNLQICAPRSPQAAVARAIPALADWRLANRAEIAARAEALRTIMTRLPQWNLQAVGAYFAYIRHPFPDIESQFVAEKLAKLAGVLCLPGDYFGEGQENYLRFAFANADVATILKLEERLARFELPGI</sequence>
<dbReference type="AlphaFoldDB" id="A0A2J0Z4M5"/>
<evidence type="ECO:0000256" key="5">
    <source>
        <dbReference type="ARBA" id="ARBA00022679"/>
    </source>
</evidence>
<keyword evidence="5 9" id="KW-0808">Transferase</keyword>
<reference evidence="9 10" key="1">
    <citation type="submission" date="2017-06" db="EMBL/GenBank/DDBJ databases">
        <title>Ensifer strains isolated from leguminous trees and herbs display diverse denitrification phenotypes with some acting as strong N2O sinks.</title>
        <authorList>
            <person name="Woliy K."/>
            <person name="Mania D."/>
            <person name="Bakken L.R."/>
            <person name="Frostegard A."/>
        </authorList>
    </citation>
    <scope>NUCLEOTIDE SEQUENCE [LARGE SCALE GENOMIC DNA]</scope>
    <source>
        <strain evidence="9 10">AC50a</strain>
    </source>
</reference>